<feature type="region of interest" description="Disordered" evidence="1">
    <location>
        <begin position="88"/>
        <end position="110"/>
    </location>
</feature>
<keyword evidence="3" id="KW-1185">Reference proteome</keyword>
<sequence length="110" mass="11688">MPTRPDFAALFAASPYPCLPIDAGFTLLAANPAYLRAQPATAGAVLIAVTGYGLEGDRQRTLAAGSGHHLVKPLDTRQLFRILEQVSGATPRPGGAWHRSRCGRPPSRRA</sequence>
<comment type="caution">
    <text evidence="2">The sequence shown here is derived from an EMBL/GenBank/DDBJ whole genome shotgun (WGS) entry which is preliminary data.</text>
</comment>
<organism evidence="2 3">
    <name type="scientific">Massilia jejuensis</name>
    <dbReference type="NCBI Taxonomy" id="648894"/>
    <lineage>
        <taxon>Bacteria</taxon>
        <taxon>Pseudomonadati</taxon>
        <taxon>Pseudomonadota</taxon>
        <taxon>Betaproteobacteria</taxon>
        <taxon>Burkholderiales</taxon>
        <taxon>Oxalobacteraceae</taxon>
        <taxon>Telluria group</taxon>
        <taxon>Massilia</taxon>
    </lineage>
</organism>
<dbReference type="SUPFAM" id="SSF52172">
    <property type="entry name" value="CheY-like"/>
    <property type="match status" value="1"/>
</dbReference>
<evidence type="ECO:0008006" key="4">
    <source>
        <dbReference type="Google" id="ProtNLM"/>
    </source>
</evidence>
<evidence type="ECO:0000313" key="3">
    <source>
        <dbReference type="Proteomes" id="UP001596031"/>
    </source>
</evidence>
<dbReference type="EMBL" id="JBHSMS010000036">
    <property type="protein sequence ID" value="MFC5511610.1"/>
    <property type="molecule type" value="Genomic_DNA"/>
</dbReference>
<feature type="compositionally biased region" description="Basic residues" evidence="1">
    <location>
        <begin position="98"/>
        <end position="110"/>
    </location>
</feature>
<dbReference type="RefSeq" id="WP_379720584.1">
    <property type="nucleotide sequence ID" value="NZ_JBHSMS010000036.1"/>
</dbReference>
<dbReference type="Proteomes" id="UP001596031">
    <property type="component" value="Unassembled WGS sequence"/>
</dbReference>
<evidence type="ECO:0000256" key="1">
    <source>
        <dbReference type="SAM" id="MobiDB-lite"/>
    </source>
</evidence>
<reference evidence="3" key="1">
    <citation type="journal article" date="2019" name="Int. J. Syst. Evol. Microbiol.">
        <title>The Global Catalogue of Microorganisms (GCM) 10K type strain sequencing project: providing services to taxonomists for standard genome sequencing and annotation.</title>
        <authorList>
            <consortium name="The Broad Institute Genomics Platform"/>
            <consortium name="The Broad Institute Genome Sequencing Center for Infectious Disease"/>
            <person name="Wu L."/>
            <person name="Ma J."/>
        </authorList>
    </citation>
    <scope>NUCLEOTIDE SEQUENCE [LARGE SCALE GENOMIC DNA]</scope>
    <source>
        <strain evidence="3">CCUG 38813</strain>
    </source>
</reference>
<gene>
    <name evidence="2" type="ORF">ACFPOU_10800</name>
</gene>
<accession>A0ABW0PG21</accession>
<evidence type="ECO:0000313" key="2">
    <source>
        <dbReference type="EMBL" id="MFC5511610.1"/>
    </source>
</evidence>
<protein>
    <recommendedName>
        <fullName evidence="4">Response regulatory domain-containing protein</fullName>
    </recommendedName>
</protein>
<dbReference type="Gene3D" id="3.40.50.2300">
    <property type="match status" value="1"/>
</dbReference>
<dbReference type="InterPro" id="IPR011006">
    <property type="entry name" value="CheY-like_superfamily"/>
</dbReference>
<name>A0ABW0PG21_9BURK</name>
<proteinExistence type="predicted"/>